<evidence type="ECO:0000313" key="1">
    <source>
        <dbReference type="EMBL" id="KAA0196499.1"/>
    </source>
</evidence>
<reference evidence="1" key="3">
    <citation type="submission" date="2019-06" db="EMBL/GenBank/DDBJ databases">
        <authorList>
            <person name="Poynton C."/>
            <person name="Hasenbein S."/>
            <person name="Benoit J.B."/>
            <person name="Sepulveda M.S."/>
            <person name="Poelchau M.F."/>
            <person name="Murali S.C."/>
            <person name="Chen S."/>
            <person name="Glastad K.M."/>
            <person name="Werren J.H."/>
            <person name="Vineis J.H."/>
            <person name="Bowen J.L."/>
            <person name="Friedrich M."/>
            <person name="Jones J."/>
            <person name="Robertson H.M."/>
            <person name="Feyereisen R."/>
            <person name="Mechler-Hickson A."/>
            <person name="Mathers N."/>
            <person name="Lee C.E."/>
            <person name="Colbourne J.K."/>
            <person name="Biales A."/>
            <person name="Johnston J.S."/>
            <person name="Wellborn G.A."/>
            <person name="Rosendale A.J."/>
            <person name="Cridge A.G."/>
            <person name="Munoz-Torres M.C."/>
            <person name="Bain P.A."/>
            <person name="Manny A.R."/>
            <person name="Major K.M."/>
            <person name="Lambert F.N."/>
            <person name="Vulpe C.D."/>
            <person name="Tuck P."/>
            <person name="Blalock B.J."/>
            <person name="Lin Y.-Y."/>
            <person name="Smith M.E."/>
            <person name="Ochoa-Acuna H."/>
            <person name="Chen M.-J.M."/>
            <person name="Childers C.P."/>
            <person name="Qu J."/>
            <person name="Dugan S."/>
            <person name="Lee S.L."/>
            <person name="Chao H."/>
            <person name="Dinh H."/>
            <person name="Han Y."/>
            <person name="Doddapaneni H."/>
            <person name="Worley K.C."/>
            <person name="Muzny D.M."/>
            <person name="Gibbs R.A."/>
            <person name="Richards S."/>
        </authorList>
    </citation>
    <scope>NUCLEOTIDE SEQUENCE</scope>
    <source>
        <strain evidence="1">HAZT.00-mixed</strain>
        <tissue evidence="1">Whole organism</tissue>
    </source>
</reference>
<proteinExistence type="predicted"/>
<dbReference type="Proteomes" id="UP000711488">
    <property type="component" value="Unassembled WGS sequence"/>
</dbReference>
<organism evidence="1">
    <name type="scientific">Hyalella azteca</name>
    <name type="common">Amphipod</name>
    <dbReference type="NCBI Taxonomy" id="294128"/>
    <lineage>
        <taxon>Eukaryota</taxon>
        <taxon>Metazoa</taxon>
        <taxon>Ecdysozoa</taxon>
        <taxon>Arthropoda</taxon>
        <taxon>Crustacea</taxon>
        <taxon>Multicrustacea</taxon>
        <taxon>Malacostraca</taxon>
        <taxon>Eumalacostraca</taxon>
        <taxon>Peracarida</taxon>
        <taxon>Amphipoda</taxon>
        <taxon>Senticaudata</taxon>
        <taxon>Talitrida</taxon>
        <taxon>Talitroidea</taxon>
        <taxon>Hyalellidae</taxon>
        <taxon>Hyalella</taxon>
    </lineage>
</organism>
<reference evidence="1" key="1">
    <citation type="submission" date="2014-08" db="EMBL/GenBank/DDBJ databases">
        <authorList>
            <person name="Murali S."/>
            <person name="Richards S."/>
            <person name="Bandaranaike D."/>
            <person name="Bellair M."/>
            <person name="Blankenburg K."/>
            <person name="Chao H."/>
            <person name="Dinh H."/>
            <person name="Doddapaneni H."/>
            <person name="Dugan-Rocha S."/>
            <person name="Elkadiri S."/>
            <person name="Gnanaolivu R."/>
            <person name="Hughes D."/>
            <person name="Lee S."/>
            <person name="Li M."/>
            <person name="Ming W."/>
            <person name="Munidasa M."/>
            <person name="Muniz J."/>
            <person name="Nguyen L."/>
            <person name="Osuji N."/>
            <person name="Pu L.-L."/>
            <person name="Puazo M."/>
            <person name="Skinner E."/>
            <person name="Qu C."/>
            <person name="Quiroz J."/>
            <person name="Raj R."/>
            <person name="Weissenberger G."/>
            <person name="Xin Y."/>
            <person name="Zou X."/>
            <person name="Han Y."/>
            <person name="Worley K."/>
            <person name="Muzny D."/>
            <person name="Gibbs R."/>
        </authorList>
    </citation>
    <scope>NUCLEOTIDE SEQUENCE</scope>
    <source>
        <strain evidence="1">HAZT.00-mixed</strain>
        <tissue evidence="1">Whole organism</tissue>
    </source>
</reference>
<dbReference type="EMBL" id="JQDR03008873">
    <property type="protein sequence ID" value="KAA0196499.1"/>
    <property type="molecule type" value="Genomic_DNA"/>
</dbReference>
<reference evidence="1" key="2">
    <citation type="journal article" date="2018" name="Environ. Sci. Technol.">
        <title>The Toxicogenome of Hyalella azteca: A Model for Sediment Ecotoxicology and Evolutionary Toxicology.</title>
        <authorList>
            <person name="Poynton H.C."/>
            <person name="Hasenbein S."/>
            <person name="Benoit J.B."/>
            <person name="Sepulveda M.S."/>
            <person name="Poelchau M.F."/>
            <person name="Hughes D.S.T."/>
            <person name="Murali S.C."/>
            <person name="Chen S."/>
            <person name="Glastad K.M."/>
            <person name="Goodisman M.A.D."/>
            <person name="Werren J.H."/>
            <person name="Vineis J.H."/>
            <person name="Bowen J.L."/>
            <person name="Friedrich M."/>
            <person name="Jones J."/>
            <person name="Robertson H.M."/>
            <person name="Feyereisen R."/>
            <person name="Mechler-Hickson A."/>
            <person name="Mathers N."/>
            <person name="Lee C.E."/>
            <person name="Colbourne J.K."/>
            <person name="Biales A."/>
            <person name="Johnston J.S."/>
            <person name="Wellborn G.A."/>
            <person name="Rosendale A.J."/>
            <person name="Cridge A.G."/>
            <person name="Munoz-Torres M.C."/>
            <person name="Bain P.A."/>
            <person name="Manny A.R."/>
            <person name="Major K.M."/>
            <person name="Lambert F.N."/>
            <person name="Vulpe C.D."/>
            <person name="Tuck P."/>
            <person name="Blalock B.J."/>
            <person name="Lin Y.Y."/>
            <person name="Smith M.E."/>
            <person name="Ochoa-Acuna H."/>
            <person name="Chen M.M."/>
            <person name="Childers C.P."/>
            <person name="Qu J."/>
            <person name="Dugan S."/>
            <person name="Lee S.L."/>
            <person name="Chao H."/>
            <person name="Dinh H."/>
            <person name="Han Y."/>
            <person name="Doddapaneni H."/>
            <person name="Worley K.C."/>
            <person name="Muzny D.M."/>
            <person name="Gibbs R.A."/>
            <person name="Richards S."/>
        </authorList>
    </citation>
    <scope>NUCLEOTIDE SEQUENCE</scope>
    <source>
        <strain evidence="1">HAZT.00-mixed</strain>
        <tissue evidence="1">Whole organism</tissue>
    </source>
</reference>
<protein>
    <submittedName>
        <fullName evidence="1">Uncharacterized protein</fullName>
    </submittedName>
</protein>
<name>A0A6A0H1U5_HYAAZ</name>
<gene>
    <name evidence="1" type="ORF">HAZT_HAZT006696</name>
</gene>
<accession>A0A6A0H1U5</accession>
<dbReference type="AlphaFoldDB" id="A0A6A0H1U5"/>
<comment type="caution">
    <text evidence="1">The sequence shown here is derived from an EMBL/GenBank/DDBJ whole genome shotgun (WGS) entry which is preliminary data.</text>
</comment>
<sequence length="145" mass="15623">MCFAKKATLSSEEFDLWRRTHTRCKKNFEGKSGAMEKEAAVRLGTRLRALKAKSKVVTTTKAGKQVMSKFAGKGMLTDAVIDALSRFGTNIRKFASTGDVATVRAAIMATFSHSSSTDANPAIRSTLAAPLELTRGAGSGEPKHW</sequence>